<feature type="compositionally biased region" description="Polar residues" evidence="4">
    <location>
        <begin position="1"/>
        <end position="18"/>
    </location>
</feature>
<evidence type="ECO:0000256" key="3">
    <source>
        <dbReference type="PROSITE-ProRule" id="PRU00076"/>
    </source>
</evidence>
<comment type="caution">
    <text evidence="3">Lacks conserved residue(s) required for the propagation of feature annotation.</text>
</comment>
<feature type="compositionally biased region" description="Acidic residues" evidence="4">
    <location>
        <begin position="20"/>
        <end position="30"/>
    </location>
</feature>
<dbReference type="InterPro" id="IPR000742">
    <property type="entry name" value="EGF"/>
</dbReference>
<dbReference type="Pfam" id="PF07974">
    <property type="entry name" value="EGF_2"/>
    <property type="match status" value="1"/>
</dbReference>
<evidence type="ECO:0000256" key="1">
    <source>
        <dbReference type="ARBA" id="ARBA00022729"/>
    </source>
</evidence>
<feature type="disulfide bond" evidence="3">
    <location>
        <begin position="158"/>
        <end position="167"/>
    </location>
</feature>
<dbReference type="InterPro" id="IPR050969">
    <property type="entry name" value="Dev_Signal_Modulators"/>
</dbReference>
<dbReference type="Pfam" id="PF00094">
    <property type="entry name" value="VWD"/>
    <property type="match status" value="1"/>
</dbReference>
<feature type="region of interest" description="Disordered" evidence="4">
    <location>
        <begin position="1"/>
        <end position="33"/>
    </location>
</feature>
<evidence type="ECO:0000259" key="5">
    <source>
        <dbReference type="PROSITE" id="PS50026"/>
    </source>
</evidence>
<dbReference type="SMART" id="SM00181">
    <property type="entry name" value="EGF"/>
    <property type="match status" value="2"/>
</dbReference>
<dbReference type="Proteomes" id="UP001519460">
    <property type="component" value="Unassembled WGS sequence"/>
</dbReference>
<evidence type="ECO:0000259" key="6">
    <source>
        <dbReference type="PROSITE" id="PS51233"/>
    </source>
</evidence>
<keyword evidence="2 3" id="KW-1015">Disulfide bond</keyword>
<comment type="caution">
    <text evidence="7">The sequence shown here is derived from an EMBL/GenBank/DDBJ whole genome shotgun (WGS) entry which is preliminary data.</text>
</comment>
<name>A0ABD0KAV7_9CAEN</name>
<dbReference type="Gene3D" id="2.10.25.10">
    <property type="entry name" value="Laminin"/>
    <property type="match status" value="1"/>
</dbReference>
<evidence type="ECO:0000313" key="8">
    <source>
        <dbReference type="Proteomes" id="UP001519460"/>
    </source>
</evidence>
<protein>
    <recommendedName>
        <fullName evidence="9">von Willebrand factor D and EGF domain-containing protein</fullName>
    </recommendedName>
</protein>
<dbReference type="InterPro" id="IPR001846">
    <property type="entry name" value="VWF_type-D"/>
</dbReference>
<dbReference type="PROSITE" id="PS00022">
    <property type="entry name" value="EGF_1"/>
    <property type="match status" value="1"/>
</dbReference>
<feature type="disulfide bond" evidence="3">
    <location>
        <begin position="141"/>
        <end position="151"/>
    </location>
</feature>
<keyword evidence="1" id="KW-0732">Signal</keyword>
<sequence length="1328" mass="147255">MDQQTPTQRRRNVPTTTGADVDETSDTYDPDDYKDFEPKVITWAMPRNITEAEATRTCREKLETSALWSRCNKEQKQEADTYIGNCIEDVKIGDTFDGVDSMIESFTTACQEELAKDPDSYVTDPETGKSIMNPEISTDICSTICDVHGSCVKGNCVCDEGYTGDNCQLPINQPPILYKVRGSSLCDIAAGPCRKIFIDAAYIQQKNTLACKVREVLPDEGRSVTRFVVAVTVDGTVYSNELNVTVYDATCQNCTLEGCVKLTAVVQTVNFTAAVTEETVCVTMDSREITAIFMSRRSPLCDIAAGPCQKIVIDAAYIRRKDTLACKVREVLPDGSVSTDVSMEEAVFLTVSKLSCALPDTKGRAVTRFVVAVTVDGKVYSNELDVTVYDATCQNCTLEGCVKLCYRDRDFNPDNVTQVCDVATSTSRWTYSCGANCELHGSCDRGNCVCDDGFTGDNCHLHVPPVLNRVRGSPLCDIAAGPCQKIVIDAAYIRRKDTLACKVREVLPDGSVSTDVSMEEAVFLTVSKLSCALPDTKGRSVTRFVVAVTVDGKVYSNELDVTVYDATCQNCTLEGCVKLTAVVQTVNFTAAVTEETVCVTMGSREITANILSRRSPLCDTAAGPCQKIFIDAAYIQMKDTLACKVREVSPDGSVSTKVSMEEAVFVTVSEVSCALPDPKGRAVTKFVVAVTVDGTVYSNELNVTVYDATCQNCTLEGCVQLCYRDRDFNPDNVTEVCDVATSASRWTYQAPGSDVSVSLTGPNADNAMECSFRPTETNPLFRYKVFWFIGWNDNRYSWTDELLPSGKTKAFYDVAKLPKTGTTAESHVLPDNGRRMTIFHLDVKVIVGKTFRFLCQFEYAIQHPPQAFEVAWTFEGVTKRTDQVADPNRSVSLDGTKLKGNLGKKLGCKVRAFYTNHPQHAKGPWLKSNVYWAGIRPEQNHLTIRGAHELRNVTLTSTIPILCQDTRPREDESCCIPIDLRDNDRRDSVHAASSCSWPLCKSRWNDARKEAKISIPLSARKDQITDMRGTDLLLKFHNLKPSPQHGPYLAVFGDYEISSVQIDVVDDEAKVCSVDTSLNIFGLSRNRFGLRRVGDYTIYQNTQRYFEVQIRSWLCFPAVVTCVCGVAVREYDDLIVIDGCKDSYYAQNMASPEIKTFRKLRPGVSIKQATDGSQISVYLPSGSEILVKGRNKLYVELKVLASDRGQGRGICGTYDDDNTNEFTLRDGHVDTMCSNCEPRSFTESWSNTHATSLFRTVPHLVYKFYFRKYCQCDGNNQRADCTMHVDPVFMCFPNCVKREPLMSTKRRDVATIIGTDVDETPDTYEPDG</sequence>
<dbReference type="InterPro" id="IPR058727">
    <property type="entry name" value="Helical_Vwde"/>
</dbReference>
<evidence type="ECO:0000313" key="7">
    <source>
        <dbReference type="EMBL" id="KAK7484233.1"/>
    </source>
</evidence>
<dbReference type="PROSITE" id="PS51233">
    <property type="entry name" value="VWFD"/>
    <property type="match status" value="1"/>
</dbReference>
<dbReference type="PROSITE" id="PS50026">
    <property type="entry name" value="EGF_3"/>
    <property type="match status" value="1"/>
</dbReference>
<reference evidence="7 8" key="1">
    <citation type="journal article" date="2023" name="Sci. Data">
        <title>Genome assembly of the Korean intertidal mud-creeper Batillaria attramentaria.</title>
        <authorList>
            <person name="Patra A.K."/>
            <person name="Ho P.T."/>
            <person name="Jun S."/>
            <person name="Lee S.J."/>
            <person name="Kim Y."/>
            <person name="Won Y.J."/>
        </authorList>
    </citation>
    <scope>NUCLEOTIDE SEQUENCE [LARGE SCALE GENOMIC DNA]</scope>
    <source>
        <strain evidence="7">Wonlab-2016</strain>
    </source>
</reference>
<proteinExistence type="predicted"/>
<keyword evidence="8" id="KW-1185">Reference proteome</keyword>
<gene>
    <name evidence="7" type="ORF">BaRGS_00024482</name>
</gene>
<dbReference type="PANTHER" id="PTHR14949:SF56">
    <property type="entry name" value="EGF-LIKE-DOMAIN, MULTIPLE 7"/>
    <property type="match status" value="1"/>
</dbReference>
<dbReference type="Pfam" id="PF26129">
    <property type="entry name" value="Vwde"/>
    <property type="match status" value="1"/>
</dbReference>
<feature type="domain" description="VWFD" evidence="6">
    <location>
        <begin position="1070"/>
        <end position="1253"/>
    </location>
</feature>
<organism evidence="7 8">
    <name type="scientific">Batillaria attramentaria</name>
    <dbReference type="NCBI Taxonomy" id="370345"/>
    <lineage>
        <taxon>Eukaryota</taxon>
        <taxon>Metazoa</taxon>
        <taxon>Spiralia</taxon>
        <taxon>Lophotrochozoa</taxon>
        <taxon>Mollusca</taxon>
        <taxon>Gastropoda</taxon>
        <taxon>Caenogastropoda</taxon>
        <taxon>Sorbeoconcha</taxon>
        <taxon>Cerithioidea</taxon>
        <taxon>Batillariidae</taxon>
        <taxon>Batillaria</taxon>
    </lineage>
</organism>
<keyword evidence="3" id="KW-0245">EGF-like domain</keyword>
<evidence type="ECO:0000256" key="2">
    <source>
        <dbReference type="ARBA" id="ARBA00023157"/>
    </source>
</evidence>
<dbReference type="EMBL" id="JACVVK020000213">
    <property type="protein sequence ID" value="KAK7484233.1"/>
    <property type="molecule type" value="Genomic_DNA"/>
</dbReference>
<evidence type="ECO:0000256" key="4">
    <source>
        <dbReference type="SAM" id="MobiDB-lite"/>
    </source>
</evidence>
<dbReference type="PANTHER" id="PTHR14949">
    <property type="entry name" value="EGF-LIKE-DOMAIN, MULTIPLE 7, 8"/>
    <property type="match status" value="1"/>
</dbReference>
<evidence type="ECO:0008006" key="9">
    <source>
        <dbReference type="Google" id="ProtNLM"/>
    </source>
</evidence>
<dbReference type="InterPro" id="IPR013111">
    <property type="entry name" value="EGF_extracell"/>
</dbReference>
<feature type="domain" description="EGF-like" evidence="5">
    <location>
        <begin position="137"/>
        <end position="168"/>
    </location>
</feature>
<dbReference type="PROSITE" id="PS01186">
    <property type="entry name" value="EGF_2"/>
    <property type="match status" value="2"/>
</dbReference>
<dbReference type="SUPFAM" id="SSF57196">
    <property type="entry name" value="EGF/Laminin"/>
    <property type="match status" value="1"/>
</dbReference>
<accession>A0ABD0KAV7</accession>